<accession>A0AAN9KFU1</accession>
<dbReference type="Gene3D" id="1.25.40.10">
    <property type="entry name" value="Tetratricopeptide repeat domain"/>
    <property type="match status" value="6"/>
</dbReference>
<dbReference type="InterPro" id="IPR046848">
    <property type="entry name" value="E_motif"/>
</dbReference>
<dbReference type="FunFam" id="1.25.40.10:FF:000381">
    <property type="entry name" value="Pentatricopeptide repeat-containing protein"/>
    <property type="match status" value="3"/>
</dbReference>
<feature type="repeat" description="PPR" evidence="3">
    <location>
        <begin position="86"/>
        <end position="120"/>
    </location>
</feature>
<comment type="similarity">
    <text evidence="1">Belongs to the PPR family. PCMP-H subfamily.</text>
</comment>
<dbReference type="InterPro" id="IPR032867">
    <property type="entry name" value="DYW_dom"/>
</dbReference>
<dbReference type="InterPro" id="IPR011990">
    <property type="entry name" value="TPR-like_helical_dom_sf"/>
</dbReference>
<evidence type="ECO:0000313" key="6">
    <source>
        <dbReference type="Proteomes" id="UP001367508"/>
    </source>
</evidence>
<evidence type="ECO:0000256" key="2">
    <source>
        <dbReference type="ARBA" id="ARBA00022737"/>
    </source>
</evidence>
<evidence type="ECO:0000313" key="5">
    <source>
        <dbReference type="EMBL" id="KAK7315656.1"/>
    </source>
</evidence>
<dbReference type="FunFam" id="1.25.40.10:FF:000227">
    <property type="entry name" value="Pentatricopeptide repeat-containing protein At3g13880"/>
    <property type="match status" value="1"/>
</dbReference>
<protein>
    <recommendedName>
        <fullName evidence="4">DYW domain-containing protein</fullName>
    </recommendedName>
</protein>
<dbReference type="GO" id="GO:0003723">
    <property type="term" value="F:RNA binding"/>
    <property type="evidence" value="ECO:0007669"/>
    <property type="project" value="InterPro"/>
</dbReference>
<dbReference type="FunFam" id="1.25.40.10:FF:000366">
    <property type="entry name" value="Pentatricopeptide (PPR) repeat-containing protein"/>
    <property type="match status" value="1"/>
</dbReference>
<dbReference type="Pfam" id="PF14432">
    <property type="entry name" value="DYW_deaminase"/>
    <property type="match status" value="1"/>
</dbReference>
<proteinExistence type="inferred from homology"/>
<gene>
    <name evidence="5" type="ORF">VNO77_34222</name>
</gene>
<feature type="domain" description="DYW" evidence="4">
    <location>
        <begin position="974"/>
        <end position="1065"/>
    </location>
</feature>
<dbReference type="Pfam" id="PF20431">
    <property type="entry name" value="E_motif"/>
    <property type="match status" value="1"/>
</dbReference>
<feature type="repeat" description="PPR" evidence="3">
    <location>
        <begin position="355"/>
        <end position="389"/>
    </location>
</feature>
<organism evidence="5 6">
    <name type="scientific">Canavalia gladiata</name>
    <name type="common">Sword bean</name>
    <name type="synonym">Dolichos gladiatus</name>
    <dbReference type="NCBI Taxonomy" id="3824"/>
    <lineage>
        <taxon>Eukaryota</taxon>
        <taxon>Viridiplantae</taxon>
        <taxon>Streptophyta</taxon>
        <taxon>Embryophyta</taxon>
        <taxon>Tracheophyta</taxon>
        <taxon>Spermatophyta</taxon>
        <taxon>Magnoliopsida</taxon>
        <taxon>eudicotyledons</taxon>
        <taxon>Gunneridae</taxon>
        <taxon>Pentapetalae</taxon>
        <taxon>rosids</taxon>
        <taxon>fabids</taxon>
        <taxon>Fabales</taxon>
        <taxon>Fabaceae</taxon>
        <taxon>Papilionoideae</taxon>
        <taxon>50 kb inversion clade</taxon>
        <taxon>NPAAA clade</taxon>
        <taxon>indigoferoid/millettioid clade</taxon>
        <taxon>Phaseoleae</taxon>
        <taxon>Canavalia</taxon>
    </lineage>
</organism>
<reference evidence="5 6" key="1">
    <citation type="submission" date="2024-01" db="EMBL/GenBank/DDBJ databases">
        <title>The genomes of 5 underutilized Papilionoideae crops provide insights into root nodulation and disease resistanc.</title>
        <authorList>
            <person name="Jiang F."/>
        </authorList>
    </citation>
    <scope>NUCLEOTIDE SEQUENCE [LARGE SCALE GENOMIC DNA]</scope>
    <source>
        <strain evidence="5">LVBAO_FW01</strain>
        <tissue evidence="5">Leaves</tissue>
    </source>
</reference>
<dbReference type="GO" id="GO:0009451">
    <property type="term" value="P:RNA modification"/>
    <property type="evidence" value="ECO:0007669"/>
    <property type="project" value="InterPro"/>
</dbReference>
<name>A0AAN9KFU1_CANGL</name>
<dbReference type="FunFam" id="1.25.40.10:FF:000031">
    <property type="entry name" value="Pentatricopeptide repeat-containing protein mitochondrial"/>
    <property type="match status" value="1"/>
</dbReference>
<dbReference type="InterPro" id="IPR046960">
    <property type="entry name" value="PPR_At4g14850-like_plant"/>
</dbReference>
<dbReference type="AlphaFoldDB" id="A0AAN9KFU1"/>
<dbReference type="PROSITE" id="PS51375">
    <property type="entry name" value="PPR"/>
    <property type="match status" value="8"/>
</dbReference>
<feature type="repeat" description="PPR" evidence="3">
    <location>
        <begin position="526"/>
        <end position="556"/>
    </location>
</feature>
<dbReference type="FunFam" id="1.25.40.10:FF:002118">
    <property type="entry name" value="Pentatricopeptide repeat-containing protein At4g13650"/>
    <property type="match status" value="1"/>
</dbReference>
<feature type="repeat" description="PPR" evidence="3">
    <location>
        <begin position="456"/>
        <end position="490"/>
    </location>
</feature>
<feature type="repeat" description="PPR" evidence="3">
    <location>
        <begin position="759"/>
        <end position="793"/>
    </location>
</feature>
<dbReference type="PANTHER" id="PTHR47926">
    <property type="entry name" value="PENTATRICOPEPTIDE REPEAT-CONTAINING PROTEIN"/>
    <property type="match status" value="1"/>
</dbReference>
<feature type="repeat" description="PPR" evidence="3">
    <location>
        <begin position="658"/>
        <end position="692"/>
    </location>
</feature>
<dbReference type="NCBIfam" id="TIGR00756">
    <property type="entry name" value="PPR"/>
    <property type="match status" value="8"/>
</dbReference>
<dbReference type="Pfam" id="PF13041">
    <property type="entry name" value="PPR_2"/>
    <property type="match status" value="5"/>
</dbReference>
<evidence type="ECO:0000259" key="4">
    <source>
        <dbReference type="Pfam" id="PF14432"/>
    </source>
</evidence>
<sequence length="1165" mass="130356">MLTSPLSIRPFFFLCPKPNSFSRKCKFTHPILPKPVSTYHKFLCERLNFAAFSSTALSHAYSYYDEGDANAIDILHLMEERGVRANSQTYLWLLEGCLNSGSFSDGWKLHGKILKMGFSAEVVLCERLVDLYIAFGDLDGAVKVFDEMPVRPLSCWNKILHRFVADKLTEHVLGLFRRMMGENVKPDEKTFAGVLRGCGGGVVPFHYVEQIHARTITHGYENSSWICNPLIDLYFKNGRLNSAKKVFDSLEKRDSVSWLAMISGLSQSGCEEEAIFLFCEMHALGICPTPYVFSSVLSACTKIEPFEFGEQLHGLVLKLGFSSETYVCNALVTLYSRLGNLISAEQIFNAMMQRDEVSYNSLISGLAQQGYSDRALELFKKMCLDCLKPDCVTVASLLSACASVGALLIGKQFHSYAIKAGISSDLILEGSLLDLYVKCSDIKTASEFFLSTETENVVLWNMMLVAYGQLDNLNESFKIFSQMQVEGIVPNQFTYPSILRTCSSLGALDLGEQIHTQVLKTGFQFNVYVSSVLIDMYAKHGKLDTALKILRRLKEKDVVSWTAMIAGYAQHEKFAEALSVFEEMQDQGIQSDNIGLASAISACAGIQALNQGKQIHAQSCVSGYSDDLSVGNALVGLYARCGKVQEAYLAFNKIFAKDNISWNSLISGFAQSGHCEEALNIFSQMNKAGLEINSFTFGSACSAVASVANVKLGKQIHAMIIKTGYETETEVSNVLITLYAKCGSIDDAEKQYFEMPRKNEVSWNAMITGYSQHGHGFEALSLFEDMKKLDLLPNHVTFVGVLSACSHVGLVDEGIRYFESMSEVHGLVPKPEHYACIVDLLGRSGLLSRARRFIEDMPIQPDAMVWRTLLSACIVHKNIDIGEFAASHLLDLEPKDSATYVLLSNMYAVTGKWGCRDQTRRIMKDRGVKKEPGRSWIEVDNSVHAFFAGDQKHPCADMIYEYLRDLNERATENGYVPQSNNLLNDIEQRQKDPTQIIHSEKLAIAFGILNLSSSTPVQVFKNLRVCGDCHNWIKHISKISDRVIIVRDSYRFHHFKGGICSCRDYCASPDINGQHCRRLYITVYFNFLSLKVQGSHRLRKAETLEEAKMKLINVPEVRASHRSWSGTSEIIRDIPLSQIFSLWCICVVHQNVPVKSNMYLLLVQL</sequence>
<dbReference type="EMBL" id="JAYMYQ010000008">
    <property type="protein sequence ID" value="KAK7315656.1"/>
    <property type="molecule type" value="Genomic_DNA"/>
</dbReference>
<keyword evidence="6" id="KW-1185">Reference proteome</keyword>
<dbReference type="FunFam" id="1.25.40.10:FF:000640">
    <property type="entry name" value="Tetratricopeptide repeat (TPR)-like superfamily protein"/>
    <property type="match status" value="1"/>
</dbReference>
<dbReference type="Pfam" id="PF01535">
    <property type="entry name" value="PPR"/>
    <property type="match status" value="4"/>
</dbReference>
<dbReference type="PANTHER" id="PTHR47926:SF533">
    <property type="entry name" value="DYW DOMAIN-CONTAINING PROTEIN"/>
    <property type="match status" value="1"/>
</dbReference>
<feature type="repeat" description="PPR" evidence="3">
    <location>
        <begin position="254"/>
        <end position="288"/>
    </location>
</feature>
<comment type="caution">
    <text evidence="5">The sequence shown here is derived from an EMBL/GenBank/DDBJ whole genome shotgun (WGS) entry which is preliminary data.</text>
</comment>
<dbReference type="GO" id="GO:0008270">
    <property type="term" value="F:zinc ion binding"/>
    <property type="evidence" value="ECO:0007669"/>
    <property type="project" value="InterPro"/>
</dbReference>
<keyword evidence="2" id="KW-0677">Repeat</keyword>
<dbReference type="Proteomes" id="UP001367508">
    <property type="component" value="Unassembled WGS sequence"/>
</dbReference>
<evidence type="ECO:0000256" key="3">
    <source>
        <dbReference type="PROSITE-ProRule" id="PRU00708"/>
    </source>
</evidence>
<evidence type="ECO:0000256" key="1">
    <source>
        <dbReference type="ARBA" id="ARBA00006643"/>
    </source>
</evidence>
<dbReference type="InterPro" id="IPR002885">
    <property type="entry name" value="PPR_rpt"/>
</dbReference>
<feature type="repeat" description="PPR" evidence="3">
    <location>
        <begin position="557"/>
        <end position="591"/>
    </location>
</feature>